<evidence type="ECO:0000313" key="2">
    <source>
        <dbReference type="EMBL" id="KKN26222.1"/>
    </source>
</evidence>
<dbReference type="AlphaFoldDB" id="A0A0F9PNN4"/>
<protein>
    <recommendedName>
        <fullName evidence="1">HNH nuclease domain-containing protein</fullName>
    </recommendedName>
</protein>
<reference evidence="2" key="1">
    <citation type="journal article" date="2015" name="Nature">
        <title>Complex archaea that bridge the gap between prokaryotes and eukaryotes.</title>
        <authorList>
            <person name="Spang A."/>
            <person name="Saw J.H."/>
            <person name="Jorgensen S.L."/>
            <person name="Zaremba-Niedzwiedzka K."/>
            <person name="Martijn J."/>
            <person name="Lind A.E."/>
            <person name="van Eijk R."/>
            <person name="Schleper C."/>
            <person name="Guy L."/>
            <person name="Ettema T.J."/>
        </authorList>
    </citation>
    <scope>NUCLEOTIDE SEQUENCE</scope>
</reference>
<accession>A0A0F9PNN4</accession>
<organism evidence="2">
    <name type="scientific">marine sediment metagenome</name>
    <dbReference type="NCBI Taxonomy" id="412755"/>
    <lineage>
        <taxon>unclassified sequences</taxon>
        <taxon>metagenomes</taxon>
        <taxon>ecological metagenomes</taxon>
    </lineage>
</organism>
<name>A0A0F9PNN4_9ZZZZ</name>
<dbReference type="CDD" id="cd00085">
    <property type="entry name" value="HNHc"/>
    <property type="match status" value="1"/>
</dbReference>
<gene>
    <name evidence="2" type="ORF">LCGC14_0876850</name>
</gene>
<feature type="domain" description="HNH nuclease" evidence="1">
    <location>
        <begin position="181"/>
        <end position="240"/>
    </location>
</feature>
<dbReference type="Gene3D" id="1.10.30.50">
    <property type="match status" value="1"/>
</dbReference>
<proteinExistence type="predicted"/>
<sequence length="270" mass="31158">MNVGKKKTEFHKEILRCIGVKERDLDETAYQLENGKWITSCYSSENRPHQWFFSLKGTTLGNLRAGAFVLLICGSLRQILVVPAIELIRWLITPDIPTRSDGSWRFKIYKDNDIYEMSIPVTGERKDVSEHLNNFVVLGKNLRQMEKVIERDISDDYTDIGGGDWEEATRKIQEYIPEYQEIVSSLKEKYKNKCQVEGCGYTFRKRGGGFYSEGHHLIWRAEGGGPEASNVVILCPNHHRTFHYADVEIRGLEGHKRRVTINGVHHLIVY</sequence>
<dbReference type="SMART" id="SM00507">
    <property type="entry name" value="HNHc"/>
    <property type="match status" value="1"/>
</dbReference>
<dbReference type="InterPro" id="IPR003615">
    <property type="entry name" value="HNH_nuc"/>
</dbReference>
<evidence type="ECO:0000259" key="1">
    <source>
        <dbReference type="SMART" id="SM00507"/>
    </source>
</evidence>
<comment type="caution">
    <text evidence="2">The sequence shown here is derived from an EMBL/GenBank/DDBJ whole genome shotgun (WGS) entry which is preliminary data.</text>
</comment>
<dbReference type="EMBL" id="LAZR01002737">
    <property type="protein sequence ID" value="KKN26222.1"/>
    <property type="molecule type" value="Genomic_DNA"/>
</dbReference>